<sequence>MTRVTPGSGVIWTTVHDLSMRDGDCRSEWATHFSRTVADEIRQGVRTGAITWAEAEELLARLRVLVDQALDFTPQFG</sequence>
<dbReference type="EMBL" id="JAAXKZ010000080">
    <property type="protein sequence ID" value="NMH93739.1"/>
    <property type="molecule type" value="Genomic_DNA"/>
</dbReference>
<accession>A0A848DMI2</accession>
<dbReference type="RefSeq" id="WP_169414436.1">
    <property type="nucleotide sequence ID" value="NZ_JAAXKZ010000080.1"/>
</dbReference>
<organism evidence="1 2">
    <name type="scientific">Pseudonocardia bannensis</name>
    <dbReference type="NCBI Taxonomy" id="630973"/>
    <lineage>
        <taxon>Bacteria</taxon>
        <taxon>Bacillati</taxon>
        <taxon>Actinomycetota</taxon>
        <taxon>Actinomycetes</taxon>
        <taxon>Pseudonocardiales</taxon>
        <taxon>Pseudonocardiaceae</taxon>
        <taxon>Pseudonocardia</taxon>
    </lineage>
</organism>
<evidence type="ECO:0000313" key="1">
    <source>
        <dbReference type="EMBL" id="NMH93739.1"/>
    </source>
</evidence>
<protein>
    <submittedName>
        <fullName evidence="1">Uncharacterized protein</fullName>
    </submittedName>
</protein>
<keyword evidence="2" id="KW-1185">Reference proteome</keyword>
<dbReference type="Proteomes" id="UP000586918">
    <property type="component" value="Unassembled WGS sequence"/>
</dbReference>
<comment type="caution">
    <text evidence="1">The sequence shown here is derived from an EMBL/GenBank/DDBJ whole genome shotgun (WGS) entry which is preliminary data.</text>
</comment>
<name>A0A848DMI2_9PSEU</name>
<gene>
    <name evidence="1" type="ORF">HF519_19595</name>
</gene>
<proteinExistence type="predicted"/>
<reference evidence="1 2" key="1">
    <citation type="submission" date="2020-04" db="EMBL/GenBank/DDBJ databases">
        <authorList>
            <person name="Klaysubun C."/>
            <person name="Duangmal K."/>
            <person name="Lipun K."/>
        </authorList>
    </citation>
    <scope>NUCLEOTIDE SEQUENCE [LARGE SCALE GENOMIC DNA]</scope>
    <source>
        <strain evidence="1 2">DSM 45300</strain>
    </source>
</reference>
<evidence type="ECO:0000313" key="2">
    <source>
        <dbReference type="Proteomes" id="UP000586918"/>
    </source>
</evidence>
<dbReference type="AlphaFoldDB" id="A0A848DMI2"/>